<dbReference type="PROSITE" id="PS50995">
    <property type="entry name" value="HTH_MARR_2"/>
    <property type="match status" value="1"/>
</dbReference>
<dbReference type="InterPro" id="IPR011991">
    <property type="entry name" value="ArsR-like_HTH"/>
</dbReference>
<dbReference type="EMBL" id="JBGMEL010000002">
    <property type="protein sequence ID" value="MFA0789538.1"/>
    <property type="molecule type" value="Genomic_DNA"/>
</dbReference>
<evidence type="ECO:0000313" key="2">
    <source>
        <dbReference type="EMBL" id="MFA0789538.1"/>
    </source>
</evidence>
<evidence type="ECO:0000313" key="3">
    <source>
        <dbReference type="Proteomes" id="UP001569414"/>
    </source>
</evidence>
<proteinExistence type="predicted"/>
<feature type="domain" description="HTH marR-type" evidence="1">
    <location>
        <begin position="25"/>
        <end position="147"/>
    </location>
</feature>
<dbReference type="SMART" id="SM00347">
    <property type="entry name" value="HTH_MARR"/>
    <property type="match status" value="1"/>
</dbReference>
<dbReference type="Gene3D" id="1.10.10.10">
    <property type="entry name" value="Winged helix-like DNA-binding domain superfamily/Winged helix DNA-binding domain"/>
    <property type="match status" value="1"/>
</dbReference>
<keyword evidence="3" id="KW-1185">Reference proteome</keyword>
<dbReference type="SUPFAM" id="SSF46785">
    <property type="entry name" value="Winged helix' DNA-binding domain"/>
    <property type="match status" value="1"/>
</dbReference>
<dbReference type="Proteomes" id="UP001569414">
    <property type="component" value="Unassembled WGS sequence"/>
</dbReference>
<comment type="caution">
    <text evidence="2">The sequence shown here is derived from an EMBL/GenBank/DDBJ whole genome shotgun (WGS) entry which is preliminary data.</text>
</comment>
<dbReference type="InterPro" id="IPR036388">
    <property type="entry name" value="WH-like_DNA-bd_sf"/>
</dbReference>
<dbReference type="Pfam" id="PF12802">
    <property type="entry name" value="MarR_2"/>
    <property type="match status" value="1"/>
</dbReference>
<sequence>MFFLKELPTQQMVAGYAKTFSVKDPNTVQNALTMMRDASLLLRSLESYFTEHATSQLRFLVMIVIDREPERDSLLASEIAERIDVSRPVMTRTLKSMLEDGLITMEADSSDGRAKCVAISKDGKKFLKQILPGYFQTISSFMKDLKQ</sequence>
<dbReference type="PANTHER" id="PTHR33164">
    <property type="entry name" value="TRANSCRIPTIONAL REGULATOR, MARR FAMILY"/>
    <property type="match status" value="1"/>
</dbReference>
<dbReference type="InterPro" id="IPR000835">
    <property type="entry name" value="HTH_MarR-typ"/>
</dbReference>
<dbReference type="InterPro" id="IPR039422">
    <property type="entry name" value="MarR/SlyA-like"/>
</dbReference>
<name>A0ABV4NJE7_9GAMM</name>
<accession>A0ABV4NJE7</accession>
<dbReference type="InterPro" id="IPR036390">
    <property type="entry name" value="WH_DNA-bd_sf"/>
</dbReference>
<evidence type="ECO:0000259" key="1">
    <source>
        <dbReference type="PROSITE" id="PS50995"/>
    </source>
</evidence>
<dbReference type="CDD" id="cd00090">
    <property type="entry name" value="HTH_ARSR"/>
    <property type="match status" value="1"/>
</dbReference>
<reference evidence="2 3" key="1">
    <citation type="submission" date="2024-08" db="EMBL/GenBank/DDBJ databases">
        <authorList>
            <person name="Ishaq N."/>
        </authorList>
    </citation>
    <scope>NUCLEOTIDE SEQUENCE [LARGE SCALE GENOMIC DNA]</scope>
    <source>
        <strain evidence="2 3">JCM 30400</strain>
    </source>
</reference>
<dbReference type="PANTHER" id="PTHR33164:SF43">
    <property type="entry name" value="HTH-TYPE TRANSCRIPTIONAL REPRESSOR YETL"/>
    <property type="match status" value="1"/>
</dbReference>
<organism evidence="2 3">
    <name type="scientific">Microbulbifer echini</name>
    <dbReference type="NCBI Taxonomy" id="1529067"/>
    <lineage>
        <taxon>Bacteria</taxon>
        <taxon>Pseudomonadati</taxon>
        <taxon>Pseudomonadota</taxon>
        <taxon>Gammaproteobacteria</taxon>
        <taxon>Cellvibrionales</taxon>
        <taxon>Microbulbiferaceae</taxon>
        <taxon>Microbulbifer</taxon>
    </lineage>
</organism>
<protein>
    <submittedName>
        <fullName evidence="2">MarR family winged helix-turn-helix transcriptional regulator</fullName>
    </submittedName>
</protein>
<gene>
    <name evidence="2" type="ORF">ACCI51_03205</name>
</gene>
<dbReference type="RefSeq" id="WP_371842579.1">
    <property type="nucleotide sequence ID" value="NZ_JBGMEL010000002.1"/>
</dbReference>